<dbReference type="OrthoDB" id="21094at2"/>
<dbReference type="GO" id="GO:0005886">
    <property type="term" value="C:plasma membrane"/>
    <property type="evidence" value="ECO:0007669"/>
    <property type="project" value="UniProtKB-SubCell"/>
</dbReference>
<proteinExistence type="inferred from homology"/>
<dbReference type="RefSeq" id="WP_076548304.1">
    <property type="nucleotide sequence ID" value="NZ_FTMA01000002.1"/>
</dbReference>
<feature type="transmembrane region" description="Helical" evidence="7">
    <location>
        <begin position="49"/>
        <end position="66"/>
    </location>
</feature>
<dbReference type="InterPro" id="IPR002771">
    <property type="entry name" value="Multi_antbiot-R_MarC"/>
</dbReference>
<reference evidence="9" key="1">
    <citation type="submission" date="2017-01" db="EMBL/GenBank/DDBJ databases">
        <authorList>
            <person name="Varghese N."/>
            <person name="Submissions S."/>
        </authorList>
    </citation>
    <scope>NUCLEOTIDE SEQUENCE [LARGE SCALE GENOMIC DNA]</scope>
    <source>
        <strain evidence="9">DSM 15366</strain>
    </source>
</reference>
<name>A0A1N6UI80_9FLAO</name>
<keyword evidence="6 7" id="KW-0472">Membrane</keyword>
<feature type="transmembrane region" description="Helical" evidence="7">
    <location>
        <begin position="172"/>
        <end position="195"/>
    </location>
</feature>
<dbReference type="Proteomes" id="UP000186953">
    <property type="component" value="Unassembled WGS sequence"/>
</dbReference>
<feature type="transmembrane region" description="Helical" evidence="7">
    <location>
        <begin position="140"/>
        <end position="160"/>
    </location>
</feature>
<dbReference type="PANTHER" id="PTHR33508">
    <property type="entry name" value="UPF0056 MEMBRANE PROTEIN YHCE"/>
    <property type="match status" value="1"/>
</dbReference>
<dbReference type="EMBL" id="FTMA01000002">
    <property type="protein sequence ID" value="SIQ65171.1"/>
    <property type="molecule type" value="Genomic_DNA"/>
</dbReference>
<evidence type="ECO:0000256" key="1">
    <source>
        <dbReference type="ARBA" id="ARBA00004651"/>
    </source>
</evidence>
<sequence length="207" mass="22534">MDDLITFSIAVFTGFFAITNPISNMTVFLSLTQGADEKTKASINKRANLIAFIIVLVFVLLGKYIFELFNISIPAFKITGGILIFYIGFEMLQSKQSNVKNIKHVNIDENIAVSPLAIPILAGPGTIVTAMNFVSSAQPVHIAIVIAVFAFMSLLTYLTFRLSNLIVRLVGYNVISVIGKIMGLIIAIIGTGMIIEGIKISFDLITK</sequence>
<keyword evidence="5 7" id="KW-1133">Transmembrane helix</keyword>
<evidence type="ECO:0000256" key="7">
    <source>
        <dbReference type="RuleBase" id="RU362048"/>
    </source>
</evidence>
<accession>A0A1N6UI80</accession>
<evidence type="ECO:0000313" key="8">
    <source>
        <dbReference type="EMBL" id="SIQ65171.1"/>
    </source>
</evidence>
<dbReference type="AlphaFoldDB" id="A0A1N6UI80"/>
<evidence type="ECO:0000256" key="2">
    <source>
        <dbReference type="ARBA" id="ARBA00009784"/>
    </source>
</evidence>
<feature type="transmembrane region" description="Helical" evidence="7">
    <location>
        <begin position="110"/>
        <end position="134"/>
    </location>
</feature>
<comment type="similarity">
    <text evidence="2 7">Belongs to the UPF0056 (MarC) family.</text>
</comment>
<evidence type="ECO:0000256" key="6">
    <source>
        <dbReference type="ARBA" id="ARBA00023136"/>
    </source>
</evidence>
<feature type="transmembrane region" description="Helical" evidence="7">
    <location>
        <begin position="6"/>
        <end position="29"/>
    </location>
</feature>
<evidence type="ECO:0000256" key="5">
    <source>
        <dbReference type="ARBA" id="ARBA00022989"/>
    </source>
</evidence>
<gene>
    <name evidence="8" type="ORF">SAMN05421797_102346</name>
</gene>
<feature type="transmembrane region" description="Helical" evidence="7">
    <location>
        <begin position="72"/>
        <end position="89"/>
    </location>
</feature>
<keyword evidence="4 7" id="KW-0812">Transmembrane</keyword>
<organism evidence="8 9">
    <name type="scientific">Maribacter ulvicola</name>
    <dbReference type="NCBI Taxonomy" id="228959"/>
    <lineage>
        <taxon>Bacteria</taxon>
        <taxon>Pseudomonadati</taxon>
        <taxon>Bacteroidota</taxon>
        <taxon>Flavobacteriia</taxon>
        <taxon>Flavobacteriales</taxon>
        <taxon>Flavobacteriaceae</taxon>
        <taxon>Maribacter</taxon>
    </lineage>
</organism>
<dbReference type="NCBIfam" id="TIGR00427">
    <property type="entry name" value="NAAT family transporter"/>
    <property type="match status" value="1"/>
</dbReference>
<keyword evidence="3" id="KW-1003">Cell membrane</keyword>
<dbReference type="STRING" id="228959.SAMN05421797_102346"/>
<evidence type="ECO:0000256" key="3">
    <source>
        <dbReference type="ARBA" id="ARBA00022475"/>
    </source>
</evidence>
<evidence type="ECO:0000256" key="4">
    <source>
        <dbReference type="ARBA" id="ARBA00022692"/>
    </source>
</evidence>
<keyword evidence="9" id="KW-1185">Reference proteome</keyword>
<comment type="subcellular location">
    <subcellularLocation>
        <location evidence="1 7">Cell membrane</location>
        <topology evidence="1 7">Multi-pass membrane protein</topology>
    </subcellularLocation>
</comment>
<evidence type="ECO:0000313" key="9">
    <source>
        <dbReference type="Proteomes" id="UP000186953"/>
    </source>
</evidence>
<protein>
    <recommendedName>
        <fullName evidence="7">UPF0056 membrane protein</fullName>
    </recommendedName>
</protein>
<dbReference type="Pfam" id="PF01914">
    <property type="entry name" value="MarC"/>
    <property type="match status" value="1"/>
</dbReference>
<dbReference type="PANTHER" id="PTHR33508:SF1">
    <property type="entry name" value="UPF0056 MEMBRANE PROTEIN YHCE"/>
    <property type="match status" value="1"/>
</dbReference>